<reference evidence="3" key="1">
    <citation type="submission" date="2016-10" db="EMBL/GenBank/DDBJ databases">
        <authorList>
            <person name="Varghese N."/>
            <person name="Submissions S."/>
        </authorList>
    </citation>
    <scope>NUCLEOTIDE SEQUENCE [LARGE SCALE GENOMIC DNA]</scope>
    <source>
        <strain evidence="3">JCM 18195</strain>
    </source>
</reference>
<accession>A0A1I5NHK6</accession>
<dbReference type="Proteomes" id="UP000243084">
    <property type="component" value="Unassembled WGS sequence"/>
</dbReference>
<dbReference type="AlphaFoldDB" id="A0A1I5NHK6"/>
<dbReference type="RefSeq" id="WP_092426934.1">
    <property type="nucleotide sequence ID" value="NZ_FOXM01000001.1"/>
</dbReference>
<evidence type="ECO:0008006" key="4">
    <source>
        <dbReference type="Google" id="ProtNLM"/>
    </source>
</evidence>
<dbReference type="InterPro" id="IPR046150">
    <property type="entry name" value="DUF6152"/>
</dbReference>
<organism evidence="2 3">
    <name type="scientific">Geopseudomonas sagittaria</name>
    <dbReference type="NCBI Taxonomy" id="1135990"/>
    <lineage>
        <taxon>Bacteria</taxon>
        <taxon>Pseudomonadati</taxon>
        <taxon>Pseudomonadota</taxon>
        <taxon>Gammaproteobacteria</taxon>
        <taxon>Pseudomonadales</taxon>
        <taxon>Pseudomonadaceae</taxon>
        <taxon>Geopseudomonas</taxon>
    </lineage>
</organism>
<evidence type="ECO:0000313" key="2">
    <source>
        <dbReference type="EMBL" id="SFP21283.1"/>
    </source>
</evidence>
<dbReference type="EMBL" id="FOXM01000001">
    <property type="protein sequence ID" value="SFP21283.1"/>
    <property type="molecule type" value="Genomic_DNA"/>
</dbReference>
<name>A0A1I5NHK6_9GAMM</name>
<sequence length="128" mass="14040">MHLWTKLKAAAIALALAVGVLGAQVAAAHHGWGWTSDEEFVLTGKIVAVRLGNPHGELSVEADGQRWIVEVGQPWRNKRAGLDDDLLSIGRELTAHGHRSSNPEQRLMKAERIVIEGKSYNLYPDRAS</sequence>
<keyword evidence="3" id="KW-1185">Reference proteome</keyword>
<gene>
    <name evidence="2" type="ORF">SAMN05216229_10114</name>
</gene>
<feature type="chain" id="PRO_5017369206" description="DUF5666 domain-containing protein" evidence="1">
    <location>
        <begin position="24"/>
        <end position="128"/>
    </location>
</feature>
<proteinExistence type="predicted"/>
<keyword evidence="1" id="KW-0732">Signal</keyword>
<evidence type="ECO:0000313" key="3">
    <source>
        <dbReference type="Proteomes" id="UP000243084"/>
    </source>
</evidence>
<feature type="signal peptide" evidence="1">
    <location>
        <begin position="1"/>
        <end position="23"/>
    </location>
</feature>
<protein>
    <recommendedName>
        <fullName evidence="4">DUF5666 domain-containing protein</fullName>
    </recommendedName>
</protein>
<dbReference type="Pfam" id="PF19649">
    <property type="entry name" value="DUF6152"/>
    <property type="match status" value="1"/>
</dbReference>
<dbReference type="OrthoDB" id="6896283at2"/>
<evidence type="ECO:0000256" key="1">
    <source>
        <dbReference type="SAM" id="SignalP"/>
    </source>
</evidence>